<name>A0A1M7LB52_9GAMM</name>
<feature type="binding site" evidence="19">
    <location>
        <position position="101"/>
    </location>
    <ligand>
        <name>GTP</name>
        <dbReference type="ChEBI" id="CHEBI:37565"/>
    </ligand>
</feature>
<dbReference type="AlphaFoldDB" id="A0A1M7LB52"/>
<keyword evidence="23" id="KW-1185">Reference proteome</keyword>
<dbReference type="EC" id="2.7.1.156" evidence="8"/>
<dbReference type="GO" id="GO:0043752">
    <property type="term" value="F:adenosylcobinamide kinase activity"/>
    <property type="evidence" value="ECO:0007669"/>
    <property type="project" value="UniProtKB-EC"/>
</dbReference>
<dbReference type="InterPro" id="IPR003203">
    <property type="entry name" value="CobU/CobP"/>
</dbReference>
<evidence type="ECO:0000313" key="21">
    <source>
        <dbReference type="EMBL" id="SHM75070.1"/>
    </source>
</evidence>
<evidence type="ECO:0000256" key="13">
    <source>
        <dbReference type="ARBA" id="ARBA00022777"/>
    </source>
</evidence>
<comment type="similarity">
    <text evidence="7">Belongs to the CobU/CobP family.</text>
</comment>
<evidence type="ECO:0000256" key="12">
    <source>
        <dbReference type="ARBA" id="ARBA00022741"/>
    </source>
</evidence>
<feature type="active site" description="GMP-histidine intermediate" evidence="18">
    <location>
        <position position="89"/>
    </location>
</feature>
<dbReference type="GO" id="GO:0009236">
    <property type="term" value="P:cobalamin biosynthetic process"/>
    <property type="evidence" value="ECO:0007669"/>
    <property type="project" value="UniProtKB-UniPathway"/>
</dbReference>
<evidence type="ECO:0000256" key="14">
    <source>
        <dbReference type="ARBA" id="ARBA00022840"/>
    </source>
</evidence>
<dbReference type="EC" id="2.7.7.62" evidence="9"/>
<dbReference type="Proteomes" id="UP000184123">
    <property type="component" value="Unassembled WGS sequence"/>
</dbReference>
<comment type="catalytic activity">
    <reaction evidence="2">
        <text>adenosylcob(III)inamide phosphate + GTP + H(+) = adenosylcob(III)inamide-GDP + diphosphate</text>
        <dbReference type="Rhea" id="RHEA:22712"/>
        <dbReference type="ChEBI" id="CHEBI:15378"/>
        <dbReference type="ChEBI" id="CHEBI:33019"/>
        <dbReference type="ChEBI" id="CHEBI:37565"/>
        <dbReference type="ChEBI" id="CHEBI:58502"/>
        <dbReference type="ChEBI" id="CHEBI:60487"/>
        <dbReference type="EC" id="2.7.7.62"/>
    </reaction>
</comment>
<dbReference type="SUPFAM" id="SSF52540">
    <property type="entry name" value="P-loop containing nucleoside triphosphate hydrolases"/>
    <property type="match status" value="1"/>
</dbReference>
<keyword evidence="21" id="KW-0548">Nucleotidyltransferase</keyword>
<feature type="binding site" evidence="19">
    <location>
        <position position="122"/>
    </location>
    <ligand>
        <name>GTP</name>
        <dbReference type="ChEBI" id="CHEBI:37565"/>
    </ligand>
</feature>
<evidence type="ECO:0000256" key="8">
    <source>
        <dbReference type="ARBA" id="ARBA00012016"/>
    </source>
</evidence>
<organism evidence="21 22">
    <name type="scientific">Halomonas cupida</name>
    <dbReference type="NCBI Taxonomy" id="44933"/>
    <lineage>
        <taxon>Bacteria</taxon>
        <taxon>Pseudomonadati</taxon>
        <taxon>Pseudomonadota</taxon>
        <taxon>Gammaproteobacteria</taxon>
        <taxon>Oceanospirillales</taxon>
        <taxon>Halomonadaceae</taxon>
        <taxon>Halomonas</taxon>
    </lineage>
</organism>
<dbReference type="RefSeq" id="WP_073436762.1">
    <property type="nucleotide sequence ID" value="NZ_BJXU01000129.1"/>
</dbReference>
<gene>
    <name evidence="20" type="primary">cobP</name>
    <name evidence="20" type="ORF">HCU01_31480</name>
    <name evidence="21" type="ORF">SAMN05660971_03775</name>
</gene>
<evidence type="ECO:0000256" key="6">
    <source>
        <dbReference type="ARBA" id="ARBA00005159"/>
    </source>
</evidence>
<evidence type="ECO:0000256" key="11">
    <source>
        <dbReference type="ARBA" id="ARBA00022679"/>
    </source>
</evidence>
<comment type="pathway">
    <text evidence="5">Cofactor biosynthesis; adenosylcobalamin biosynthesis; adenosylcobalamin from cob(II)yrinate a,c-diamide: step 6/7.</text>
</comment>
<dbReference type="PANTHER" id="PTHR34848:SF1">
    <property type="entry name" value="BIFUNCTIONAL ADENOSYLCOBALAMIN BIOSYNTHESIS PROTEIN COBU"/>
    <property type="match status" value="1"/>
</dbReference>
<dbReference type="Pfam" id="PF02283">
    <property type="entry name" value="CobU"/>
    <property type="match status" value="1"/>
</dbReference>
<comment type="catalytic activity">
    <reaction evidence="3">
        <text>adenosylcob(III)inamide + GTP = adenosylcob(III)inamide phosphate + GDP + H(+)</text>
        <dbReference type="Rhea" id="RHEA:15765"/>
        <dbReference type="ChEBI" id="CHEBI:2480"/>
        <dbReference type="ChEBI" id="CHEBI:15378"/>
        <dbReference type="ChEBI" id="CHEBI:37565"/>
        <dbReference type="ChEBI" id="CHEBI:58189"/>
        <dbReference type="ChEBI" id="CHEBI:58502"/>
        <dbReference type="EC" id="2.7.1.156"/>
    </reaction>
</comment>
<dbReference type="Proteomes" id="UP000321726">
    <property type="component" value="Unassembled WGS sequence"/>
</dbReference>
<comment type="catalytic activity">
    <reaction evidence="1">
        <text>adenosylcob(III)inamide + ATP = adenosylcob(III)inamide phosphate + ADP + H(+)</text>
        <dbReference type="Rhea" id="RHEA:15769"/>
        <dbReference type="ChEBI" id="CHEBI:2480"/>
        <dbReference type="ChEBI" id="CHEBI:15378"/>
        <dbReference type="ChEBI" id="CHEBI:30616"/>
        <dbReference type="ChEBI" id="CHEBI:58502"/>
        <dbReference type="ChEBI" id="CHEBI:456216"/>
        <dbReference type="EC" id="2.7.1.156"/>
    </reaction>
</comment>
<dbReference type="InterPro" id="IPR027417">
    <property type="entry name" value="P-loop_NTPase"/>
</dbReference>
<evidence type="ECO:0000256" key="5">
    <source>
        <dbReference type="ARBA" id="ARBA00004692"/>
    </source>
</evidence>
<dbReference type="UniPathway" id="UPA00148">
    <property type="reaction ID" value="UER00236"/>
</dbReference>
<keyword evidence="12 19" id="KW-0547">Nucleotide-binding</keyword>
<keyword evidence="14" id="KW-0067">ATP-binding</keyword>
<dbReference type="GO" id="GO:0005524">
    <property type="term" value="F:ATP binding"/>
    <property type="evidence" value="ECO:0007669"/>
    <property type="project" value="UniProtKB-KW"/>
</dbReference>
<reference evidence="21 22" key="1">
    <citation type="submission" date="2016-11" db="EMBL/GenBank/DDBJ databases">
        <authorList>
            <person name="Jaros S."/>
            <person name="Januszkiewicz K."/>
            <person name="Wedrychowicz H."/>
        </authorList>
    </citation>
    <scope>NUCLEOTIDE SEQUENCE [LARGE SCALE GENOMIC DNA]</scope>
    <source>
        <strain evidence="21 22">DSM 4740</strain>
    </source>
</reference>
<reference evidence="20 23" key="2">
    <citation type="submission" date="2019-07" db="EMBL/GenBank/DDBJ databases">
        <title>Whole genome shotgun sequence of Halomonas cupida NBRC 102219.</title>
        <authorList>
            <person name="Hosoyama A."/>
            <person name="Uohara A."/>
            <person name="Ohji S."/>
            <person name="Ichikawa N."/>
        </authorList>
    </citation>
    <scope>NUCLEOTIDE SEQUENCE [LARGE SCALE GENOMIC DNA]</scope>
    <source>
        <strain evidence="20 23">NBRC 102219</strain>
    </source>
</reference>
<sequence length="227" mass="24672">MIVFVSGGVRSGKSQAAEQLAEGLWLQRPGVERAGVKGTGAQQGDPSRSELTDGASRLCYLATAAVGGGASAGDDERPDDEMCERIAHHRARRGDNWVTWEAPVDLLAAWRQIAPGDTVLLDCLTLWASQLMFASSLSEEEGLAMLQQLVTDARRRDIALVVVSNDINEDLPPTDALVRQYLAFLQTLHRDLAQRADRVIEVVAGCWIDWKTSNTVATTVSNGLRKC</sequence>
<evidence type="ECO:0000256" key="4">
    <source>
        <dbReference type="ARBA" id="ARBA00003889"/>
    </source>
</evidence>
<protein>
    <recommendedName>
        <fullName evidence="16">Adenosylcobinamide kinase</fullName>
        <ecNumber evidence="8">2.7.1.156</ecNumber>
        <ecNumber evidence="9">2.7.7.62</ecNumber>
    </recommendedName>
    <alternativeName>
        <fullName evidence="17">Adenosylcobinamide-phosphate guanylyltransferase</fullName>
    </alternativeName>
</protein>
<feature type="binding site" evidence="19">
    <location>
        <begin position="62"/>
        <end position="64"/>
    </location>
    <ligand>
        <name>GTP</name>
        <dbReference type="ChEBI" id="CHEBI:37565"/>
    </ligand>
</feature>
<comment type="pathway">
    <text evidence="6">Cofactor biosynthesis; adenosylcobalamin biosynthesis; adenosylcobalamin from cob(II)yrinate a,c-diamide: step 5/7.</text>
</comment>
<dbReference type="PIRSF" id="PIRSF006135">
    <property type="entry name" value="CobU"/>
    <property type="match status" value="1"/>
</dbReference>
<evidence type="ECO:0000313" key="23">
    <source>
        <dbReference type="Proteomes" id="UP000321726"/>
    </source>
</evidence>
<evidence type="ECO:0000256" key="7">
    <source>
        <dbReference type="ARBA" id="ARBA00007490"/>
    </source>
</evidence>
<evidence type="ECO:0000313" key="22">
    <source>
        <dbReference type="Proteomes" id="UP000184123"/>
    </source>
</evidence>
<evidence type="ECO:0000256" key="2">
    <source>
        <dbReference type="ARBA" id="ARBA00000711"/>
    </source>
</evidence>
<dbReference type="Gene3D" id="3.40.50.300">
    <property type="entry name" value="P-loop containing nucleotide triphosphate hydrolases"/>
    <property type="match status" value="1"/>
</dbReference>
<feature type="binding site" evidence="19">
    <location>
        <begin position="7"/>
        <end position="14"/>
    </location>
    <ligand>
        <name>GTP</name>
        <dbReference type="ChEBI" id="CHEBI:37565"/>
    </ligand>
</feature>
<feature type="binding site" evidence="19">
    <location>
        <begin position="90"/>
        <end position="93"/>
    </location>
    <ligand>
        <name>GTP</name>
        <dbReference type="ChEBI" id="CHEBI:37565"/>
    </ligand>
</feature>
<evidence type="ECO:0000256" key="17">
    <source>
        <dbReference type="ARBA" id="ARBA00030571"/>
    </source>
</evidence>
<evidence type="ECO:0000313" key="20">
    <source>
        <dbReference type="EMBL" id="GEN25199.1"/>
    </source>
</evidence>
<evidence type="ECO:0000256" key="10">
    <source>
        <dbReference type="ARBA" id="ARBA00022573"/>
    </source>
</evidence>
<evidence type="ECO:0000256" key="1">
    <source>
        <dbReference type="ARBA" id="ARBA00000312"/>
    </source>
</evidence>
<evidence type="ECO:0000256" key="9">
    <source>
        <dbReference type="ARBA" id="ARBA00012523"/>
    </source>
</evidence>
<accession>A0A1M7LB52</accession>
<evidence type="ECO:0000256" key="15">
    <source>
        <dbReference type="ARBA" id="ARBA00023134"/>
    </source>
</evidence>
<dbReference type="EMBL" id="BJXU01000129">
    <property type="protein sequence ID" value="GEN25199.1"/>
    <property type="molecule type" value="Genomic_DNA"/>
</dbReference>
<dbReference type="STRING" id="44933.SAMN05660971_03775"/>
<proteinExistence type="inferred from homology"/>
<evidence type="ECO:0000256" key="16">
    <source>
        <dbReference type="ARBA" id="ARBA00029570"/>
    </source>
</evidence>
<dbReference type="GO" id="GO:0005525">
    <property type="term" value="F:GTP binding"/>
    <property type="evidence" value="ECO:0007669"/>
    <property type="project" value="UniProtKB-KW"/>
</dbReference>
<dbReference type="OrthoDB" id="9788370at2"/>
<keyword evidence="15 19" id="KW-0342">GTP-binding</keyword>
<comment type="function">
    <text evidence="4">Catalyzes ATP-dependent phosphorylation of adenosylcobinamide and addition of GMP to adenosylcobinamide phosphate.</text>
</comment>
<dbReference type="GO" id="GO:0008820">
    <property type="term" value="F:cobinamide phosphate guanylyltransferase activity"/>
    <property type="evidence" value="ECO:0007669"/>
    <property type="project" value="UniProtKB-EC"/>
</dbReference>
<evidence type="ECO:0000256" key="18">
    <source>
        <dbReference type="PIRSR" id="PIRSR006135-1"/>
    </source>
</evidence>
<keyword evidence="10" id="KW-0169">Cobalamin biosynthesis</keyword>
<dbReference type="PANTHER" id="PTHR34848">
    <property type="match status" value="1"/>
</dbReference>
<keyword evidence="11 21" id="KW-0808">Transferase</keyword>
<keyword evidence="13 21" id="KW-0418">Kinase</keyword>
<evidence type="ECO:0000256" key="3">
    <source>
        <dbReference type="ARBA" id="ARBA00001522"/>
    </source>
</evidence>
<evidence type="ECO:0000256" key="19">
    <source>
        <dbReference type="PIRSR" id="PIRSR006135-2"/>
    </source>
</evidence>
<dbReference type="EMBL" id="FRCA01000012">
    <property type="protein sequence ID" value="SHM75070.1"/>
    <property type="molecule type" value="Genomic_DNA"/>
</dbReference>